<dbReference type="SUPFAM" id="SSF48150">
    <property type="entry name" value="DNA-glycosylase"/>
    <property type="match status" value="1"/>
</dbReference>
<dbReference type="GO" id="GO:0003824">
    <property type="term" value="F:catalytic activity"/>
    <property type="evidence" value="ECO:0007669"/>
    <property type="project" value="InterPro"/>
</dbReference>
<evidence type="ECO:0000313" key="2">
    <source>
        <dbReference type="Proteomes" id="UP000183376"/>
    </source>
</evidence>
<dbReference type="RefSeq" id="WP_030431813.1">
    <property type="nucleotide sequence ID" value="NZ_JOEF01000021.1"/>
</dbReference>
<dbReference type="Proteomes" id="UP000183376">
    <property type="component" value="Chromosome I"/>
</dbReference>
<gene>
    <name evidence="1" type="ORF">SAMN04489726_2709</name>
</gene>
<reference evidence="1 2" key="1">
    <citation type="submission" date="2016-10" db="EMBL/GenBank/DDBJ databases">
        <authorList>
            <person name="de Groot N.N."/>
        </authorList>
    </citation>
    <scope>NUCLEOTIDE SEQUENCE [LARGE SCALE GENOMIC DNA]</scope>
    <source>
        <strain evidence="1 2">DSM 44149</strain>
    </source>
</reference>
<evidence type="ECO:0008006" key="3">
    <source>
        <dbReference type="Google" id="ProtNLM"/>
    </source>
</evidence>
<evidence type="ECO:0000313" key="1">
    <source>
        <dbReference type="EMBL" id="SDM64957.1"/>
    </source>
</evidence>
<dbReference type="OrthoDB" id="3078554at2"/>
<dbReference type="AlphaFoldDB" id="A0A1G9UYW0"/>
<keyword evidence="2" id="KW-1185">Reference proteome</keyword>
<dbReference type="GO" id="GO:0006281">
    <property type="term" value="P:DNA repair"/>
    <property type="evidence" value="ECO:0007669"/>
    <property type="project" value="InterPro"/>
</dbReference>
<dbReference type="STRING" id="211114.SAMN04489726_2709"/>
<dbReference type="EMBL" id="LT629701">
    <property type="protein sequence ID" value="SDM64957.1"/>
    <property type="molecule type" value="Genomic_DNA"/>
</dbReference>
<organism evidence="1 2">
    <name type="scientific">Allokutzneria albata</name>
    <name type="common">Kibdelosporangium albatum</name>
    <dbReference type="NCBI Taxonomy" id="211114"/>
    <lineage>
        <taxon>Bacteria</taxon>
        <taxon>Bacillati</taxon>
        <taxon>Actinomycetota</taxon>
        <taxon>Actinomycetes</taxon>
        <taxon>Pseudonocardiales</taxon>
        <taxon>Pseudonocardiaceae</taxon>
        <taxon>Allokutzneria</taxon>
    </lineage>
</organism>
<protein>
    <recommendedName>
        <fullName evidence="3">Endonuclease III</fullName>
    </recommendedName>
</protein>
<proteinExistence type="predicted"/>
<accession>A0A1G9UYW0</accession>
<dbReference type="InterPro" id="IPR011257">
    <property type="entry name" value="DNA_glycosylase"/>
</dbReference>
<dbReference type="eggNOG" id="COG0177">
    <property type="taxonomic scope" value="Bacteria"/>
</dbReference>
<name>A0A1G9UYW0_ALLAB</name>
<sequence>MAGPAELVRRLLDEHGQTYAEEAGIKLADKPSPLYRLLVLTTLLSVRIRSEIAVAAARELSRTGWRTPRAMREATWQQRVDALGRAHYVRYDESTARHLGEGAELLLDEWGGDLRRLRREAGGDDVVLRRSLKRFPRIGDVGAEIFCREVQAVWPELRPFFGRRALRAAEALGLPGSAERLAELGPVHRVAAALVRSSLG</sequence>